<gene>
    <name evidence="2" type="ORF">MNEG_8871</name>
</gene>
<accession>A0A0D2KUL8</accession>
<dbReference type="EMBL" id="KK101959">
    <property type="protein sequence ID" value="KIY99093.1"/>
    <property type="molecule type" value="Genomic_DNA"/>
</dbReference>
<protein>
    <recommendedName>
        <fullName evidence="4">IPT/TIG domain-containing protein</fullName>
    </recommendedName>
</protein>
<evidence type="ECO:0000313" key="2">
    <source>
        <dbReference type="EMBL" id="KIY99093.1"/>
    </source>
</evidence>
<dbReference type="GeneID" id="25741746"/>
<proteinExistence type="predicted"/>
<feature type="region of interest" description="Disordered" evidence="1">
    <location>
        <begin position="167"/>
        <end position="194"/>
    </location>
</feature>
<evidence type="ECO:0008006" key="4">
    <source>
        <dbReference type="Google" id="ProtNLM"/>
    </source>
</evidence>
<reference evidence="2 3" key="1">
    <citation type="journal article" date="2013" name="BMC Genomics">
        <title>Reconstruction of the lipid metabolism for the microalga Monoraphidium neglectum from its genome sequence reveals characteristics suitable for biofuel production.</title>
        <authorList>
            <person name="Bogen C."/>
            <person name="Al-Dilaimi A."/>
            <person name="Albersmeier A."/>
            <person name="Wichmann J."/>
            <person name="Grundmann M."/>
            <person name="Rupp O."/>
            <person name="Lauersen K.J."/>
            <person name="Blifernez-Klassen O."/>
            <person name="Kalinowski J."/>
            <person name="Goesmann A."/>
            <person name="Mussgnug J.H."/>
            <person name="Kruse O."/>
        </authorList>
    </citation>
    <scope>NUCLEOTIDE SEQUENCE [LARGE SCALE GENOMIC DNA]</scope>
    <source>
        <strain evidence="2 3">SAG 48.87</strain>
    </source>
</reference>
<dbReference type="RefSeq" id="XP_013898113.1">
    <property type="nucleotide sequence ID" value="XM_014042659.1"/>
</dbReference>
<feature type="non-terminal residue" evidence="2">
    <location>
        <position position="1"/>
    </location>
</feature>
<dbReference type="KEGG" id="mng:MNEG_8871"/>
<dbReference type="AlphaFoldDB" id="A0A0D2KUL8"/>
<evidence type="ECO:0000256" key="1">
    <source>
        <dbReference type="SAM" id="MobiDB-lite"/>
    </source>
</evidence>
<evidence type="ECO:0000313" key="3">
    <source>
        <dbReference type="Proteomes" id="UP000054498"/>
    </source>
</evidence>
<organism evidence="2 3">
    <name type="scientific">Monoraphidium neglectum</name>
    <dbReference type="NCBI Taxonomy" id="145388"/>
    <lineage>
        <taxon>Eukaryota</taxon>
        <taxon>Viridiplantae</taxon>
        <taxon>Chlorophyta</taxon>
        <taxon>core chlorophytes</taxon>
        <taxon>Chlorophyceae</taxon>
        <taxon>CS clade</taxon>
        <taxon>Sphaeropleales</taxon>
        <taxon>Selenastraceae</taxon>
        <taxon>Monoraphidium</taxon>
    </lineage>
</organism>
<feature type="compositionally biased region" description="Basic residues" evidence="1">
    <location>
        <begin position="176"/>
        <end position="188"/>
    </location>
</feature>
<keyword evidence="3" id="KW-1185">Reference proteome</keyword>
<name>A0A0D2KUL8_9CHLO</name>
<dbReference type="Proteomes" id="UP000054498">
    <property type="component" value="Unassembled WGS sequence"/>
</dbReference>
<sequence>RLLTFDDVTSSLAAGPAPVITSGGLTFTGASAVAAPALPVALRAGVASAPVALTNTPALPGSGDGAIAFAPADGAPFTPLAMILTEAPDAALTASLGLPSTGEGRVVISCFGAAGAQLAAGTVRLLDGTPGRITFPPTCAGALRVTVAPAVSTTRLVLDDLAVTSGGAAPAAGTAGKRRRRRQRRLRERRGAGAGAGGAARRLLLAEEWVVE</sequence>